<evidence type="ECO:0000313" key="4">
    <source>
        <dbReference type="Ensembl" id="ENSXMAP00000026076.1"/>
    </source>
</evidence>
<feature type="compositionally biased region" description="Pro residues" evidence="2">
    <location>
        <begin position="521"/>
        <end position="540"/>
    </location>
</feature>
<evidence type="ECO:0000259" key="3">
    <source>
        <dbReference type="Pfam" id="PF19314"/>
    </source>
</evidence>
<dbReference type="Proteomes" id="UP000002852">
    <property type="component" value="Unassembled WGS sequence"/>
</dbReference>
<dbReference type="Pfam" id="PF10257">
    <property type="entry name" value="RAI16-like"/>
    <property type="match status" value="1"/>
</dbReference>
<dbReference type="Ensembl" id="ENSXMAT00000034085.1">
    <property type="protein sequence ID" value="ENSXMAP00000026076.1"/>
    <property type="gene ID" value="ENSXMAG00000008086.2"/>
</dbReference>
<name>A0A3B5Q7Q8_XIPMA</name>
<feature type="region of interest" description="Disordered" evidence="2">
    <location>
        <begin position="429"/>
        <end position="452"/>
    </location>
</feature>
<evidence type="ECO:0000256" key="1">
    <source>
        <dbReference type="ARBA" id="ARBA00024336"/>
    </source>
</evidence>
<reference evidence="4" key="4">
    <citation type="submission" date="2025-09" db="UniProtKB">
        <authorList>
            <consortium name="Ensembl"/>
        </authorList>
    </citation>
    <scope>IDENTIFICATION</scope>
    <source>
        <strain evidence="4">JP 163 A</strain>
    </source>
</reference>
<feature type="region of interest" description="Disordered" evidence="2">
    <location>
        <begin position="510"/>
        <end position="544"/>
    </location>
</feature>
<reference evidence="4" key="3">
    <citation type="submission" date="2025-08" db="UniProtKB">
        <authorList>
            <consortium name="Ensembl"/>
        </authorList>
    </citation>
    <scope>IDENTIFICATION</scope>
    <source>
        <strain evidence="4">JP 163 A</strain>
    </source>
</reference>
<feature type="region of interest" description="Disordered" evidence="2">
    <location>
        <begin position="623"/>
        <end position="643"/>
    </location>
</feature>
<organism evidence="4 5">
    <name type="scientific">Xiphophorus maculatus</name>
    <name type="common">Southern platyfish</name>
    <name type="synonym">Platypoecilus maculatus</name>
    <dbReference type="NCBI Taxonomy" id="8083"/>
    <lineage>
        <taxon>Eukaryota</taxon>
        <taxon>Metazoa</taxon>
        <taxon>Chordata</taxon>
        <taxon>Craniata</taxon>
        <taxon>Vertebrata</taxon>
        <taxon>Euteleostomi</taxon>
        <taxon>Actinopterygii</taxon>
        <taxon>Neopterygii</taxon>
        <taxon>Teleostei</taxon>
        <taxon>Neoteleostei</taxon>
        <taxon>Acanthomorphata</taxon>
        <taxon>Ovalentaria</taxon>
        <taxon>Atherinomorphae</taxon>
        <taxon>Cyprinodontiformes</taxon>
        <taxon>Poeciliidae</taxon>
        <taxon>Poeciliinae</taxon>
        <taxon>Xiphophorus</taxon>
    </lineage>
</organism>
<feature type="domain" description="FHF complex subunit HOOK-interacting protein C-terminal" evidence="3">
    <location>
        <begin position="760"/>
        <end position="851"/>
    </location>
</feature>
<feature type="compositionally biased region" description="Basic and acidic residues" evidence="2">
    <location>
        <begin position="701"/>
        <end position="710"/>
    </location>
</feature>
<dbReference type="PANTHER" id="PTHR21705">
    <property type="entry name" value="RAI16 PROTEIN-RELATED"/>
    <property type="match status" value="1"/>
</dbReference>
<dbReference type="Pfam" id="PF19311">
    <property type="entry name" value="KELAA"/>
    <property type="match status" value="1"/>
</dbReference>
<proteinExistence type="inferred from homology"/>
<feature type="compositionally biased region" description="Acidic residues" evidence="2">
    <location>
        <begin position="711"/>
        <end position="722"/>
    </location>
</feature>
<sequence length="925" mass="102141">MMASVVANGNNDGQSLVLKGVDPETCMIVFKNHWAQVVKILEKHDPLRSSSTLGVIGLGSGAAGAPRCGPIPVDEASAVQNYVEHMLFLLMEEESGQGGAMGPILEFVVMENVMERLFVWSLRREFTDDMKLEQLKMYEMLVGQAHQPLLHHKPVLRPLMMLLSSCSGAAAPAVEAELVLLLHQLCCVLAKDPFILELFFHTSEDQGATNFLIFSLLIPFIHREGPVGQQARDALLLIMSLSAEDERVAKHVAQNTFFCPVAHHTIRDQLLAYIYNGFLVPVVAPALHKLTLEEVMTTTAYLDLFLRSVTEPALLQTFLSFLLLHQHEGVYILDTLVSRINTPFQLGTVSLALFRTLIGLYCEDVMLQLVLKYLIPCNHMMLSQRRVVRERDFYSGSAAKILALTPSCCSPDRSPPPLRQLDSILFSKGAETPNNSSNTDQQGSCSDEDDGSGNRCTIGSEIYLDVSYLHYLCDARLSISGCIRACQVWSAPYDGEIPPPERYQAGVLEEPAPDGRQPQRRVPPPPAPPPLLLLPPPPRPRPTKELASFAQLELEWDDSFDACPVQEAEASANPKPSSEPLPKHIQEMRRSAIMLVKGSYSEESDFQDDVMVYDLVAKKDASEMERAPPVDEAPLASPKNGLSRTLTADNAKNSLKAKVKGDTDCNGNLQKATNTSEDLLAQYEELIRSLVSEAGGKPVRADGEVRKTAATEEEEVEEEEMDFTSFTAETPESEKPQSPVGAIQRFRSGSCRGNLALPFTGPFISVLLSRLENMLSNSLHVNLLLTEILAQLAAYPQPLLRSFLLNTNLVFQPTVRSLYQVLATVKNQIEELAACRKDFSELITVAQHWLLAREASFITADKTSSGRSSQHEGGRILRNSPPPKPKAISLDQTEVFATVLFSEFLKELAAIAQEHSILSHVPMEE</sequence>
<comment type="similarity">
    <text evidence="1">Belongs to the FHIP family.</text>
</comment>
<dbReference type="Pfam" id="PF19314">
    <property type="entry name" value="DUF5917"/>
    <property type="match status" value="1"/>
</dbReference>
<feature type="region of interest" description="Disordered" evidence="2">
    <location>
        <begin position="862"/>
        <end position="884"/>
    </location>
</feature>
<reference evidence="5" key="2">
    <citation type="journal article" date="2013" name="Nat. Genet.">
        <title>The genome of the platyfish, Xiphophorus maculatus, provides insights into evolutionary adaptation and several complex traits.</title>
        <authorList>
            <person name="Schartl M."/>
            <person name="Walter R.B."/>
            <person name="Shen Y."/>
            <person name="Garcia T."/>
            <person name="Catchen J."/>
            <person name="Amores A."/>
            <person name="Braasch I."/>
            <person name="Chalopin D."/>
            <person name="Volff J.N."/>
            <person name="Lesch K.P."/>
            <person name="Bisazza A."/>
            <person name="Minx P."/>
            <person name="Hillier L."/>
            <person name="Wilson R.K."/>
            <person name="Fuerstenberg S."/>
            <person name="Boore J."/>
            <person name="Searle S."/>
            <person name="Postlethwait J.H."/>
            <person name="Warren W.C."/>
        </authorList>
    </citation>
    <scope>NUCLEOTIDE SEQUENCE [LARGE SCALE GENOMIC DNA]</scope>
    <source>
        <strain evidence="5">JP 163 A</strain>
    </source>
</reference>
<evidence type="ECO:0000313" key="5">
    <source>
        <dbReference type="Proteomes" id="UP000002852"/>
    </source>
</evidence>
<dbReference type="PANTHER" id="PTHR21705:SF6">
    <property type="entry name" value="FHF COMPLEX SUBUNIT HOOK-INTERACTING PROTEIN 1A"/>
    <property type="match status" value="1"/>
</dbReference>
<reference evidence="5" key="1">
    <citation type="submission" date="2012-01" db="EMBL/GenBank/DDBJ databases">
        <authorList>
            <person name="Walter R."/>
            <person name="Schartl M."/>
            <person name="Warren W."/>
        </authorList>
    </citation>
    <scope>NUCLEOTIDE SEQUENCE [LARGE SCALE GENOMIC DNA]</scope>
    <source>
        <strain evidence="5">JP 163 A</strain>
    </source>
</reference>
<dbReference type="InterPro" id="IPR045669">
    <property type="entry name" value="FHIP_C"/>
</dbReference>
<evidence type="ECO:0000256" key="2">
    <source>
        <dbReference type="SAM" id="MobiDB-lite"/>
    </source>
</evidence>
<keyword evidence="5" id="KW-1185">Reference proteome</keyword>
<feature type="region of interest" description="Disordered" evidence="2">
    <location>
        <begin position="701"/>
        <end position="740"/>
    </location>
</feature>
<accession>A0A3B5Q7Q8</accession>
<dbReference type="InterPro" id="IPR045668">
    <property type="entry name" value="FHIP_KELAA_motif"/>
</dbReference>
<feature type="compositionally biased region" description="Polar residues" evidence="2">
    <location>
        <begin position="432"/>
        <end position="445"/>
    </location>
</feature>
<protein>
    <submittedName>
        <fullName evidence="4">FHF complex subunit HOOK interacting protein 1A</fullName>
    </submittedName>
</protein>
<dbReference type="AlphaFoldDB" id="A0A3B5Q7Q8"/>
<dbReference type="GeneTree" id="ENSGT00950000182936"/>
<dbReference type="InterPro" id="IPR019384">
    <property type="entry name" value="FHIP"/>
</dbReference>